<organism evidence="10">
    <name type="scientific">Glycine soja</name>
    <name type="common">Wild soybean</name>
    <dbReference type="NCBI Taxonomy" id="3848"/>
    <lineage>
        <taxon>Eukaryota</taxon>
        <taxon>Viridiplantae</taxon>
        <taxon>Streptophyta</taxon>
        <taxon>Embryophyta</taxon>
        <taxon>Tracheophyta</taxon>
        <taxon>Spermatophyta</taxon>
        <taxon>Magnoliopsida</taxon>
        <taxon>eudicotyledons</taxon>
        <taxon>Gunneridae</taxon>
        <taxon>Pentapetalae</taxon>
        <taxon>rosids</taxon>
        <taxon>fabids</taxon>
        <taxon>Fabales</taxon>
        <taxon>Fabaceae</taxon>
        <taxon>Papilionoideae</taxon>
        <taxon>50 kb inversion clade</taxon>
        <taxon>NPAAA clade</taxon>
        <taxon>indigoferoid/millettioid clade</taxon>
        <taxon>Phaseoleae</taxon>
        <taxon>Glycine</taxon>
        <taxon>Glycine subgen. Soja</taxon>
    </lineage>
</organism>
<evidence type="ECO:0000259" key="9">
    <source>
        <dbReference type="PROSITE" id="PS51294"/>
    </source>
</evidence>
<dbReference type="PROSITE" id="PS50090">
    <property type="entry name" value="MYB_LIKE"/>
    <property type="match status" value="3"/>
</dbReference>
<dbReference type="PANTHER" id="PTHR45614:SF229">
    <property type="entry name" value="MYB TRANSCRIPTION FACTOR-LIKE PROTEIN-RELATED"/>
    <property type="match status" value="1"/>
</dbReference>
<feature type="region of interest" description="Disordered" evidence="7">
    <location>
        <begin position="1"/>
        <end position="25"/>
    </location>
</feature>
<feature type="domain" description="Myb-like" evidence="8">
    <location>
        <begin position="82"/>
        <end position="129"/>
    </location>
</feature>
<dbReference type="PANTHER" id="PTHR45614">
    <property type="entry name" value="MYB PROTEIN-RELATED"/>
    <property type="match status" value="1"/>
</dbReference>
<keyword evidence="5" id="KW-0804">Transcription</keyword>
<dbReference type="GO" id="GO:0000978">
    <property type="term" value="F:RNA polymerase II cis-regulatory region sequence-specific DNA binding"/>
    <property type="evidence" value="ECO:0007669"/>
    <property type="project" value="TreeGrafter"/>
</dbReference>
<dbReference type="Gene3D" id="1.10.10.60">
    <property type="entry name" value="Homeodomain-like"/>
    <property type="match status" value="3"/>
</dbReference>
<dbReference type="PROSITE" id="PS51294">
    <property type="entry name" value="HTH_MYB"/>
    <property type="match status" value="3"/>
</dbReference>
<keyword evidence="2" id="KW-0677">Repeat</keyword>
<dbReference type="EMBL" id="KN662797">
    <property type="protein sequence ID" value="KHN13094.1"/>
    <property type="molecule type" value="Genomic_DNA"/>
</dbReference>
<dbReference type="InterPro" id="IPR001005">
    <property type="entry name" value="SANT/Myb"/>
</dbReference>
<keyword evidence="6" id="KW-0539">Nucleus</keyword>
<evidence type="ECO:0000259" key="8">
    <source>
        <dbReference type="PROSITE" id="PS50090"/>
    </source>
</evidence>
<evidence type="ECO:0000256" key="5">
    <source>
        <dbReference type="ARBA" id="ARBA00023163"/>
    </source>
</evidence>
<dbReference type="InterPro" id="IPR009057">
    <property type="entry name" value="Homeodomain-like_sf"/>
</dbReference>
<dbReference type="CDD" id="cd00167">
    <property type="entry name" value="SANT"/>
    <property type="match status" value="3"/>
</dbReference>
<feature type="domain" description="Myb-like" evidence="8">
    <location>
        <begin position="130"/>
        <end position="180"/>
    </location>
</feature>
<dbReference type="InterPro" id="IPR017930">
    <property type="entry name" value="Myb_dom"/>
</dbReference>
<sequence length="438" mass="48385">MTEEDRSAQETVHNGVASTELGGEEMDIAEVTAAGRVKGPWSPEEDALLSRLVAQFGARNWSMIARGVPGRSGKSCRLRWCNQGPWSPEEDALLSRLVAQFGARNWGMIARGVPGRSSKSCRLRWCNQLDPCLKRKPFTEEEDNIIVSAHAIHGNKWAIIAKLLPGRTDNAIKNHWNSTLTRKRMEMGRYVPAHADVIEDGTGNFEKTKASSEETMSIGDINSLNPAEVRNVMMNDETKPPTKDDAKVEEHATLHRPVARVSAFSFYNSPGRPTMGSCSKMFPRQSPLIQSPKPDVGPCKLFDNIDCEPMVSSKDDAKVEEHATLHRPVARVSAFSFYNSPGRPTMGSCSKMFPRQSPLIQSPKPDVGSCKLFDNIDCEPMVPSQCGHGCCSGDSRESHLHGSLLGPEFVDYLESPFSSHAFLSIATDLNCCPKYHRK</sequence>
<dbReference type="InterPro" id="IPR050560">
    <property type="entry name" value="MYB_TF"/>
</dbReference>
<feature type="domain" description="HTH myb-type" evidence="9">
    <location>
        <begin position="33"/>
        <end position="88"/>
    </location>
</feature>
<evidence type="ECO:0000313" key="10">
    <source>
        <dbReference type="EMBL" id="KHN13094.1"/>
    </source>
</evidence>
<dbReference type="SMART" id="SM00717">
    <property type="entry name" value="SANT"/>
    <property type="match status" value="3"/>
</dbReference>
<reference evidence="10" key="1">
    <citation type="submission" date="2014-07" db="EMBL/GenBank/DDBJ databases">
        <title>Identification of a novel salt tolerance gene in wild soybean by whole-genome sequencing.</title>
        <authorList>
            <person name="Lam H.-M."/>
            <person name="Qi X."/>
            <person name="Li M.-W."/>
            <person name="Liu X."/>
            <person name="Xie M."/>
            <person name="Ni M."/>
            <person name="Xu X."/>
        </authorList>
    </citation>
    <scope>NUCLEOTIDE SEQUENCE [LARGE SCALE GENOMIC DNA]</scope>
    <source>
        <tissue evidence="10">Root</tissue>
    </source>
</reference>
<keyword evidence="3" id="KW-0805">Transcription regulation</keyword>
<evidence type="ECO:0000256" key="3">
    <source>
        <dbReference type="ARBA" id="ARBA00023015"/>
    </source>
</evidence>
<dbReference type="Pfam" id="PF00249">
    <property type="entry name" value="Myb_DNA-binding"/>
    <property type="match status" value="3"/>
</dbReference>
<evidence type="ECO:0000256" key="7">
    <source>
        <dbReference type="SAM" id="MobiDB-lite"/>
    </source>
</evidence>
<comment type="subcellular location">
    <subcellularLocation>
        <location evidence="1">Nucleus</location>
    </subcellularLocation>
</comment>
<evidence type="ECO:0000256" key="2">
    <source>
        <dbReference type="ARBA" id="ARBA00022737"/>
    </source>
</evidence>
<evidence type="ECO:0000256" key="4">
    <source>
        <dbReference type="ARBA" id="ARBA00023125"/>
    </source>
</evidence>
<proteinExistence type="predicted"/>
<name>A0A0B2PZI7_GLYSO</name>
<dbReference type="Proteomes" id="UP000053555">
    <property type="component" value="Unassembled WGS sequence"/>
</dbReference>
<keyword evidence="4" id="KW-0238">DNA-binding</keyword>
<dbReference type="AlphaFoldDB" id="A0A0B2PZI7"/>
<accession>A0A0B2PZI7</accession>
<gene>
    <name evidence="10" type="ORF">glysoja_037536</name>
</gene>
<dbReference type="GO" id="GO:0005634">
    <property type="term" value="C:nucleus"/>
    <property type="evidence" value="ECO:0007669"/>
    <property type="project" value="UniProtKB-SubCell"/>
</dbReference>
<dbReference type="SUPFAM" id="SSF46689">
    <property type="entry name" value="Homeodomain-like"/>
    <property type="match status" value="2"/>
</dbReference>
<feature type="domain" description="HTH myb-type" evidence="9">
    <location>
        <begin position="89"/>
        <end position="129"/>
    </location>
</feature>
<dbReference type="FunFam" id="1.10.10.60:FF:000060">
    <property type="entry name" value="MYB transcription factor"/>
    <property type="match status" value="2"/>
</dbReference>
<evidence type="ECO:0000256" key="1">
    <source>
        <dbReference type="ARBA" id="ARBA00004123"/>
    </source>
</evidence>
<protein>
    <submittedName>
        <fullName evidence="10">Myb-related protein B</fullName>
    </submittedName>
</protein>
<evidence type="ECO:0000256" key="6">
    <source>
        <dbReference type="ARBA" id="ARBA00023242"/>
    </source>
</evidence>
<feature type="domain" description="Myb-like" evidence="8">
    <location>
        <begin position="33"/>
        <end position="80"/>
    </location>
</feature>
<dbReference type="GO" id="GO:0000981">
    <property type="term" value="F:DNA-binding transcription factor activity, RNA polymerase II-specific"/>
    <property type="evidence" value="ECO:0007669"/>
    <property type="project" value="TreeGrafter"/>
</dbReference>
<feature type="domain" description="HTH myb-type" evidence="9">
    <location>
        <begin position="130"/>
        <end position="184"/>
    </location>
</feature>